<feature type="compositionally biased region" description="Polar residues" evidence="1">
    <location>
        <begin position="1055"/>
        <end position="1064"/>
    </location>
</feature>
<feature type="compositionally biased region" description="Low complexity" evidence="1">
    <location>
        <begin position="1031"/>
        <end position="1053"/>
    </location>
</feature>
<dbReference type="Proteomes" id="UP000562929">
    <property type="component" value="Unassembled WGS sequence"/>
</dbReference>
<feature type="compositionally biased region" description="Polar residues" evidence="1">
    <location>
        <begin position="165"/>
        <end position="175"/>
    </location>
</feature>
<feature type="compositionally biased region" description="Polar residues" evidence="1">
    <location>
        <begin position="362"/>
        <end position="374"/>
    </location>
</feature>
<feature type="compositionally biased region" description="Polar residues" evidence="1">
    <location>
        <begin position="1254"/>
        <end position="1263"/>
    </location>
</feature>
<sequence>MPVLFGPKRHATPAPPLTWETAAPDAASAAASAFRRRETNLSSSSSAAAAAAALRARPMSPTNVSLVQPKRAQRRSPSVSSLMGRDRLKARDVQRSPSVCSMVERSFRSPSPGGRNRLPQDSDISVDPKLPEITMSKADVKPVGGKMGGGKPNNGKTNNSGAPPLQTQTFRTASQRLKEGRVGSWFGGATTRDVSNARKRSSSMTISKTGALDGSGSNADAAAIPVRTDSSVVGDAKPARHSSVSAKLESEKSGPTKAESAGPVKPGSQVNSRRLLPRRQNLGRSQSVRESTDKPRSLRQGLSRAGSHLSRGTTSRTDKTEPPAIQTLRPVEPQPEPSPTKAASRDPQEPIKKKKKKKKNPATKTGQNDKTGQIETPAPLSVHRQVAPSDSQATLGNSQDSQATLGEPGLQLSSKPPKLELPFYFSGDEDRQQEATKADVTTDEVVDEREKSSPPARRQGRTRVTRETSESPARSARFAPPTSQPLVRHEPPPRSVSPIKSAMKAPHPKDAPVVSEESDMSDEDATTGARKKSARVSWDDNTLVVSGPESSDTHVSAPDQGRKPWVKEQASVGEDETMTPRPALPLFGSVRDKKCRDLEERPLVRPTGRTPSQSAASDTAESEPTSHTQEHVSGNDTKIYKCREPLPAVTSSSVDRPARDDVGRAAQVSDDDLDSDAETETETVHGVDPTPTRLEPLPLTAEPEPARDHGSTADDDRVSEISAADSAEEDLTEQTTGGSGEPLPPGASNPMEDIQEEEDETDRCSVYSDACEVLSPIQSIDDGLHSSAGAVGSFLMGKQASRSPNEWENAKSYWKSLTPDQRRQLEVEALAEDTTAEASKGSIKDTASERSYQIKPGTRWMDDDAPPVPPKPSMEWLEAAAQSPTSTTSWPPRPPTEQIPQPFRPDVSKPPAPQVRNEQPAAGTRTMRIGSFEAVWEPKQLEGPRAGLAKLLRGVGKGGGSGGDALPSSAPQSATQPTFPASGAAERRNRSVDETAMAQPRRGSASSVGSFRRPRPVVDKTTRGAVVTCKGEGVSTQGQSQGQAQGQNYQGQGFSLRSSSQPTNGHALPRAAPTTVTTAETAAGETGGYLRQSLRGKANVAAPSTGRRTRRSRAVKDSRFADSSDEDEVASSNNNFRSRFDDSSDDSDDGSSLGGPQMRAKVMARTMRRHAPAPTINTLPSRTTPASPALTRASSDPGSPSPWNRTANDAQSSTTRASPRRGSFLTLFRRMRDSHSKPIRNNPVDKALPPPPSQRRSGSTASSAHHRVLSAARNALSSSASSLASASPARTRNLLVRRGGIPMPRKRFSALRRMLGMHD</sequence>
<keyword evidence="3" id="KW-1185">Reference proteome</keyword>
<feature type="compositionally biased region" description="Basic and acidic residues" evidence="1">
    <location>
        <begin position="84"/>
        <end position="94"/>
    </location>
</feature>
<dbReference type="EMBL" id="JAACLJ010000003">
    <property type="protein sequence ID" value="KAF4589594.1"/>
    <property type="molecule type" value="Genomic_DNA"/>
</dbReference>
<feature type="region of interest" description="Disordered" evidence="1">
    <location>
        <begin position="828"/>
        <end position="926"/>
    </location>
</feature>
<protein>
    <submittedName>
        <fullName evidence="2">Uncharacterized protein</fullName>
    </submittedName>
</protein>
<feature type="region of interest" description="Disordered" evidence="1">
    <location>
        <begin position="952"/>
        <end position="1156"/>
    </location>
</feature>
<accession>A0A8H4Q859</accession>
<feature type="compositionally biased region" description="Basic and acidic residues" evidence="1">
    <location>
        <begin position="704"/>
        <end position="719"/>
    </location>
</feature>
<reference evidence="2 3" key="1">
    <citation type="journal article" date="2020" name="G3 (Bethesda)">
        <title>Genetic Underpinnings of Host Manipulation by Ophiocordyceps as Revealed by Comparative Transcriptomics.</title>
        <authorList>
            <person name="Will I."/>
            <person name="Das B."/>
            <person name="Trinh T."/>
            <person name="Brachmann A."/>
            <person name="Ohm R.A."/>
            <person name="de Bekker C."/>
        </authorList>
    </citation>
    <scope>NUCLEOTIDE SEQUENCE [LARGE SCALE GENOMIC DNA]</scope>
    <source>
        <strain evidence="2 3">EC05</strain>
    </source>
</reference>
<dbReference type="OrthoDB" id="5423926at2759"/>
<evidence type="ECO:0000313" key="2">
    <source>
        <dbReference type="EMBL" id="KAF4589594.1"/>
    </source>
</evidence>
<evidence type="ECO:0000313" key="3">
    <source>
        <dbReference type="Proteomes" id="UP000562929"/>
    </source>
</evidence>
<feature type="compositionally biased region" description="Acidic residues" evidence="1">
    <location>
        <begin position="516"/>
        <end position="525"/>
    </location>
</feature>
<feature type="compositionally biased region" description="Basic and acidic residues" evidence="1">
    <location>
        <begin position="428"/>
        <end position="437"/>
    </location>
</feature>
<feature type="compositionally biased region" description="Polar residues" evidence="1">
    <location>
        <begin position="388"/>
        <end position="404"/>
    </location>
</feature>
<feature type="compositionally biased region" description="Basic and acidic residues" evidence="1">
    <location>
        <begin position="590"/>
        <end position="603"/>
    </location>
</feature>
<feature type="compositionally biased region" description="Acidic residues" evidence="1">
    <location>
        <begin position="669"/>
        <end position="681"/>
    </location>
</feature>
<feature type="compositionally biased region" description="Basic residues" evidence="1">
    <location>
        <begin position="352"/>
        <end position="361"/>
    </location>
</feature>
<proteinExistence type="predicted"/>
<organism evidence="2 3">
    <name type="scientific">Ophiocordyceps camponoti-floridani</name>
    <dbReference type="NCBI Taxonomy" id="2030778"/>
    <lineage>
        <taxon>Eukaryota</taxon>
        <taxon>Fungi</taxon>
        <taxon>Dikarya</taxon>
        <taxon>Ascomycota</taxon>
        <taxon>Pezizomycotina</taxon>
        <taxon>Sordariomycetes</taxon>
        <taxon>Hypocreomycetidae</taxon>
        <taxon>Hypocreales</taxon>
        <taxon>Ophiocordycipitaceae</taxon>
        <taxon>Ophiocordyceps</taxon>
    </lineage>
</organism>
<feature type="compositionally biased region" description="Low complexity" evidence="1">
    <location>
        <begin position="22"/>
        <end position="33"/>
    </location>
</feature>
<gene>
    <name evidence="2" type="ORF">GQ602_003483</name>
</gene>
<feature type="compositionally biased region" description="Polar residues" evidence="1">
    <location>
        <begin position="539"/>
        <end position="554"/>
    </location>
</feature>
<feature type="compositionally biased region" description="Polar residues" evidence="1">
    <location>
        <begin position="609"/>
        <end position="636"/>
    </location>
</feature>
<feature type="region of interest" description="Disordered" evidence="1">
    <location>
        <begin position="1"/>
        <end position="767"/>
    </location>
</feature>
<feature type="compositionally biased region" description="Low complexity" evidence="1">
    <location>
        <begin position="42"/>
        <end position="53"/>
    </location>
</feature>
<evidence type="ECO:0000256" key="1">
    <source>
        <dbReference type="SAM" id="MobiDB-lite"/>
    </source>
</evidence>
<name>A0A8H4Q859_9HYPO</name>
<feature type="compositionally biased region" description="Polar residues" evidence="1">
    <location>
        <begin position="1175"/>
        <end position="1217"/>
    </location>
</feature>
<feature type="compositionally biased region" description="Low complexity" evidence="1">
    <location>
        <begin position="689"/>
        <end position="703"/>
    </location>
</feature>
<feature type="region of interest" description="Disordered" evidence="1">
    <location>
        <begin position="1170"/>
        <end position="1266"/>
    </location>
</feature>
<comment type="caution">
    <text evidence="2">The sequence shown here is derived from an EMBL/GenBank/DDBJ whole genome shotgun (WGS) entry which is preliminary data.</text>
</comment>
<feature type="compositionally biased region" description="Low complexity" evidence="1">
    <location>
        <begin position="1071"/>
        <end position="1084"/>
    </location>
</feature>